<dbReference type="GO" id="GO:0005886">
    <property type="term" value="C:plasma membrane"/>
    <property type="evidence" value="ECO:0007669"/>
    <property type="project" value="TreeGrafter"/>
</dbReference>
<keyword evidence="6 8" id="KW-0675">Receptor</keyword>
<proteinExistence type="inferred from homology"/>
<evidence type="ECO:0000313" key="12">
    <source>
        <dbReference type="RefSeq" id="XP_031550876.1"/>
    </source>
</evidence>
<dbReference type="GeneID" id="116288247"/>
<dbReference type="KEGG" id="aten:116288247"/>
<feature type="transmembrane region" description="Helical" evidence="9">
    <location>
        <begin position="53"/>
        <end position="74"/>
    </location>
</feature>
<keyword evidence="11" id="KW-1185">Reference proteome</keyword>
<evidence type="ECO:0000313" key="11">
    <source>
        <dbReference type="Proteomes" id="UP000515163"/>
    </source>
</evidence>
<dbReference type="PANTHER" id="PTHR45695">
    <property type="entry name" value="LEUCOKININ RECEPTOR-RELATED"/>
    <property type="match status" value="1"/>
</dbReference>
<keyword evidence="3 9" id="KW-1133">Transmembrane helix</keyword>
<feature type="transmembrane region" description="Helical" evidence="9">
    <location>
        <begin position="94"/>
        <end position="116"/>
    </location>
</feature>
<dbReference type="PROSITE" id="PS00237">
    <property type="entry name" value="G_PROTEIN_RECEP_F1_1"/>
    <property type="match status" value="1"/>
</dbReference>
<evidence type="ECO:0000313" key="13">
    <source>
        <dbReference type="RefSeq" id="XP_031550877.1"/>
    </source>
</evidence>
<dbReference type="InterPro" id="IPR017452">
    <property type="entry name" value="GPCR_Rhodpsn_7TM"/>
</dbReference>
<accession>A0A6P8H5Y6</accession>
<comment type="similarity">
    <text evidence="8">Belongs to the G-protein coupled receptor 1 family.</text>
</comment>
<dbReference type="GO" id="GO:0004930">
    <property type="term" value="F:G protein-coupled receptor activity"/>
    <property type="evidence" value="ECO:0007669"/>
    <property type="project" value="UniProtKB-KW"/>
</dbReference>
<name>A0A6P8H5Y6_ACTTE</name>
<evidence type="ECO:0000256" key="4">
    <source>
        <dbReference type="ARBA" id="ARBA00023040"/>
    </source>
</evidence>
<feature type="transmembrane region" description="Helical" evidence="9">
    <location>
        <begin position="180"/>
        <end position="202"/>
    </location>
</feature>
<evidence type="ECO:0000256" key="8">
    <source>
        <dbReference type="RuleBase" id="RU000688"/>
    </source>
</evidence>
<protein>
    <submittedName>
        <fullName evidence="12 13">Tachykinin-like peptides receptor 99D</fullName>
    </submittedName>
</protein>
<evidence type="ECO:0000313" key="14">
    <source>
        <dbReference type="RefSeq" id="XP_031550878.1"/>
    </source>
</evidence>
<dbReference type="PRINTS" id="PR00237">
    <property type="entry name" value="GPCRRHODOPSN"/>
</dbReference>
<sequence>MASNDSFKPYSTENVDRILAPIYVGVIIFGVSGNAFVMAVIKNTRSMHTTTNFLLLNLAVADFLTLLWCLPYKVLIFVFDHPHGVAGDYLCKFFTSYNVTVITLTVSIFTLTVLSVERYRALLKPMHHHLRLELDTVCYAIAAIWICATGFMIPLFVVTQYVPEAQTCRVNWLSKKQEDLYSMCIMVFSIFAPITVTVICYLKIIKGLYFSNTICSAPAGPQQGTDLQEKRKIVKILLLVTSAFILCFLPYASFRIVVALADETNYEQYNRLQELREIFKFLSYTSSSFNPVIYTIQSSNYRAALKRLFIKSCYCGSNNNNMSNSIESITGELHTVPRQFSTNLPDNLNANKTG</sequence>
<evidence type="ECO:0000256" key="1">
    <source>
        <dbReference type="ARBA" id="ARBA00004141"/>
    </source>
</evidence>
<evidence type="ECO:0000256" key="5">
    <source>
        <dbReference type="ARBA" id="ARBA00023136"/>
    </source>
</evidence>
<keyword evidence="4 8" id="KW-0297">G-protein coupled receptor</keyword>
<evidence type="ECO:0000256" key="9">
    <source>
        <dbReference type="SAM" id="Phobius"/>
    </source>
</evidence>
<dbReference type="RefSeq" id="XP_031550876.1">
    <property type="nucleotide sequence ID" value="XM_031695016.1"/>
</dbReference>
<dbReference type="SUPFAM" id="SSF81321">
    <property type="entry name" value="Family A G protein-coupled receptor-like"/>
    <property type="match status" value="1"/>
</dbReference>
<evidence type="ECO:0000256" key="6">
    <source>
        <dbReference type="ARBA" id="ARBA00023170"/>
    </source>
</evidence>
<organism evidence="11 12">
    <name type="scientific">Actinia tenebrosa</name>
    <name type="common">Australian red waratah sea anemone</name>
    <dbReference type="NCBI Taxonomy" id="6105"/>
    <lineage>
        <taxon>Eukaryota</taxon>
        <taxon>Metazoa</taxon>
        <taxon>Cnidaria</taxon>
        <taxon>Anthozoa</taxon>
        <taxon>Hexacorallia</taxon>
        <taxon>Actiniaria</taxon>
        <taxon>Actiniidae</taxon>
        <taxon>Actinia</taxon>
    </lineage>
</organism>
<evidence type="ECO:0000256" key="2">
    <source>
        <dbReference type="ARBA" id="ARBA00022692"/>
    </source>
</evidence>
<dbReference type="AlphaFoldDB" id="A0A6P8H5Y6"/>
<keyword evidence="5 9" id="KW-0472">Membrane</keyword>
<feature type="transmembrane region" description="Helical" evidence="9">
    <location>
        <begin position="137"/>
        <end position="160"/>
    </location>
</feature>
<dbReference type="PROSITE" id="PS50262">
    <property type="entry name" value="G_PROTEIN_RECEP_F1_2"/>
    <property type="match status" value="1"/>
</dbReference>
<feature type="transmembrane region" description="Helical" evidence="9">
    <location>
        <begin position="20"/>
        <end position="41"/>
    </location>
</feature>
<keyword evidence="7 8" id="KW-0807">Transducer</keyword>
<dbReference type="InterPro" id="IPR000276">
    <property type="entry name" value="GPCR_Rhodpsn"/>
</dbReference>
<gene>
    <name evidence="12 13 14" type="primary">LOC116288247</name>
</gene>
<dbReference type="Proteomes" id="UP000515163">
    <property type="component" value="Unplaced"/>
</dbReference>
<dbReference type="CDD" id="cd00637">
    <property type="entry name" value="7tm_classA_rhodopsin-like"/>
    <property type="match status" value="1"/>
</dbReference>
<dbReference type="OrthoDB" id="5975336at2759"/>
<comment type="subcellular location">
    <subcellularLocation>
        <location evidence="1">Membrane</location>
        <topology evidence="1">Multi-pass membrane protein</topology>
    </subcellularLocation>
</comment>
<dbReference type="Gene3D" id="1.20.1070.10">
    <property type="entry name" value="Rhodopsin 7-helix transmembrane proteins"/>
    <property type="match status" value="1"/>
</dbReference>
<evidence type="ECO:0000256" key="7">
    <source>
        <dbReference type="ARBA" id="ARBA00023224"/>
    </source>
</evidence>
<dbReference type="RefSeq" id="XP_031550878.1">
    <property type="nucleotide sequence ID" value="XM_031695018.1"/>
</dbReference>
<dbReference type="Pfam" id="PF00001">
    <property type="entry name" value="7tm_1"/>
    <property type="match status" value="1"/>
</dbReference>
<dbReference type="SMART" id="SM01381">
    <property type="entry name" value="7TM_GPCR_Srsx"/>
    <property type="match status" value="1"/>
</dbReference>
<dbReference type="RefSeq" id="XP_031550877.1">
    <property type="nucleotide sequence ID" value="XM_031695017.1"/>
</dbReference>
<evidence type="ECO:0000259" key="10">
    <source>
        <dbReference type="PROSITE" id="PS50262"/>
    </source>
</evidence>
<dbReference type="PANTHER" id="PTHR45695:SF9">
    <property type="entry name" value="LEUCOKININ RECEPTOR"/>
    <property type="match status" value="1"/>
</dbReference>
<evidence type="ECO:0000256" key="3">
    <source>
        <dbReference type="ARBA" id="ARBA00022989"/>
    </source>
</evidence>
<feature type="domain" description="G-protein coupled receptors family 1 profile" evidence="10">
    <location>
        <begin position="33"/>
        <end position="294"/>
    </location>
</feature>
<feature type="transmembrane region" description="Helical" evidence="9">
    <location>
        <begin position="236"/>
        <end position="258"/>
    </location>
</feature>
<keyword evidence="2 8" id="KW-0812">Transmembrane</keyword>
<reference evidence="12 13" key="1">
    <citation type="submission" date="2025-04" db="UniProtKB">
        <authorList>
            <consortium name="RefSeq"/>
        </authorList>
    </citation>
    <scope>IDENTIFICATION</scope>
    <source>
        <tissue evidence="12 13">Tentacle</tissue>
    </source>
</reference>